<evidence type="ECO:0000313" key="1">
    <source>
        <dbReference type="EMBL" id="KAI3760225.1"/>
    </source>
</evidence>
<sequence length="1149" mass="128869">MFLVAITSTCFAAENTTVACFEHERLALLKFKHSVKSSDMLSSWVGNDCCRWQRVQCDGVTGNVERLRLRGAPRFVEDDLFDDLYGYHFEASGFLDEGDYLVSNELSASLAELRHLKYLDLSENDFQGSHIPQFIGSLKHLTYLSLSDAFFSGIIPHHFGNLSNLKNLDLSSRSYLQPLATHDMAWISGLSSLKYLDLSSVRLSGAKNLDMVLYMVPSLKELRLSDCELTNVDLGVIRNSSIIVSNIRHLDLSDNVLKGQFPHLFQNMTSLRFLDLTSFDLNPTWNFANSLSMIPSLSELHLPSCNLEETHLSHVHLNFTALSNIQYLDLSENFFPRRFPSILTNMTSLRVLDMYGSFLNSSVPIMPNLRELDLSLNHFEKFKDVGIWRQCHVRQLSVRNNEILMELTNSPTNISECSQYALEWLDLTSSLKGTIPKSLGRMTNLRGLHLSNGYDDASYANLEGLIPVSLGKLRLLQVLDLSNNRLSGPIPTFLGKLIKLDLSHNYLYGSIPESLGRSRLLQLLDLSHNKLVGTIPTFLGKLTRLDLSSNLLNGSIPESFGRLAALTYLFLENNRLTGPIPTSIGRLVSLQSIFMSSNFLSGTIPVLVGQLTNLRYLDVSNNSLEGEVSEAHFANLSMLKYLNVASNRKLIFNISCEWLPPFQLIKIDLSSCKIVNGFPQWLRNQRNLYSISMSNTTISGPLPTWLRKVPIIPSIDFSHNNLSGPLINLPTRGPYNSNVNRNAFAVLFLNNNLFNESIPRSLCRRTELSYLDLSRNRLTGKFPNCLKNLKELSILRLSSNRMSGIIPSFIGQISSLFMLNLNDNNFRGELPREIWNLRGLVVLDLGDNAFSGKIPEWIGQKVKSLSVFRLHKNNFTGGIPRSLCMISQLQIFDFAHNNLTGTIPCCLGELYAMANNSLTLNRSLFFDSMDGVIQVMKGITMEYTKTMQFVINMDLSSNKLVGEIPVELTTLQALVGLNLSNNHLSGGIPDNIGNMKALNSLDFSGNELSGFIPPSIATLNFLSHLNLSNNNLSGRIPTGNQLQTLIDPSIYAGNKDLCGAPLPKDCSNHEEPNATPKNKYEASDESNKVWFYVDLTCGFATGFWGVIVVLVLKKEWRHKLFMFAEETIDKIHVVVMVRVNKMKRGREAI</sequence>
<reference evidence="2" key="1">
    <citation type="journal article" date="2022" name="Mol. Ecol. Resour.">
        <title>The genomes of chicory, endive, great burdock and yacon provide insights into Asteraceae palaeo-polyploidization history and plant inulin production.</title>
        <authorList>
            <person name="Fan W."/>
            <person name="Wang S."/>
            <person name="Wang H."/>
            <person name="Wang A."/>
            <person name="Jiang F."/>
            <person name="Liu H."/>
            <person name="Zhao H."/>
            <person name="Xu D."/>
            <person name="Zhang Y."/>
        </authorList>
    </citation>
    <scope>NUCLEOTIDE SEQUENCE [LARGE SCALE GENOMIC DNA]</scope>
    <source>
        <strain evidence="2">cv. Yunnan</strain>
    </source>
</reference>
<reference evidence="1 2" key="2">
    <citation type="journal article" date="2022" name="Mol. Ecol. Resour.">
        <title>The genomes of chicory, endive, great burdock and yacon provide insights into Asteraceae paleo-polyploidization history and plant inulin production.</title>
        <authorList>
            <person name="Fan W."/>
            <person name="Wang S."/>
            <person name="Wang H."/>
            <person name="Wang A."/>
            <person name="Jiang F."/>
            <person name="Liu H."/>
            <person name="Zhao H."/>
            <person name="Xu D."/>
            <person name="Zhang Y."/>
        </authorList>
    </citation>
    <scope>NUCLEOTIDE SEQUENCE [LARGE SCALE GENOMIC DNA]</scope>
    <source>
        <strain evidence="2">cv. Yunnan</strain>
        <tissue evidence="1">Leaves</tissue>
    </source>
</reference>
<dbReference type="EMBL" id="CM042034">
    <property type="protein sequence ID" value="KAI3760225.1"/>
    <property type="molecule type" value="Genomic_DNA"/>
</dbReference>
<dbReference type="Proteomes" id="UP001056120">
    <property type="component" value="Linkage Group LG17"/>
</dbReference>
<accession>A0ACB9ENC4</accession>
<proteinExistence type="predicted"/>
<gene>
    <name evidence="1" type="ORF">L1987_50616</name>
</gene>
<keyword evidence="2" id="KW-1185">Reference proteome</keyword>
<protein>
    <submittedName>
        <fullName evidence="1">Uncharacterized protein</fullName>
    </submittedName>
</protein>
<evidence type="ECO:0000313" key="2">
    <source>
        <dbReference type="Proteomes" id="UP001056120"/>
    </source>
</evidence>
<name>A0ACB9ENC4_9ASTR</name>
<comment type="caution">
    <text evidence="1">The sequence shown here is derived from an EMBL/GenBank/DDBJ whole genome shotgun (WGS) entry which is preliminary data.</text>
</comment>
<organism evidence="1 2">
    <name type="scientific">Smallanthus sonchifolius</name>
    <dbReference type="NCBI Taxonomy" id="185202"/>
    <lineage>
        <taxon>Eukaryota</taxon>
        <taxon>Viridiplantae</taxon>
        <taxon>Streptophyta</taxon>
        <taxon>Embryophyta</taxon>
        <taxon>Tracheophyta</taxon>
        <taxon>Spermatophyta</taxon>
        <taxon>Magnoliopsida</taxon>
        <taxon>eudicotyledons</taxon>
        <taxon>Gunneridae</taxon>
        <taxon>Pentapetalae</taxon>
        <taxon>asterids</taxon>
        <taxon>campanulids</taxon>
        <taxon>Asterales</taxon>
        <taxon>Asteraceae</taxon>
        <taxon>Asteroideae</taxon>
        <taxon>Heliantheae alliance</taxon>
        <taxon>Millerieae</taxon>
        <taxon>Smallanthus</taxon>
    </lineage>
</organism>